<gene>
    <name evidence="2" type="ORF">EV684_110111</name>
</gene>
<dbReference type="Gene3D" id="3.40.50.300">
    <property type="entry name" value="P-loop containing nucleotide triphosphate hydrolases"/>
    <property type="match status" value="1"/>
</dbReference>
<dbReference type="PANTHER" id="PTHR35894">
    <property type="entry name" value="GENERAL SECRETION PATHWAY PROTEIN A-RELATED"/>
    <property type="match status" value="1"/>
</dbReference>
<dbReference type="GO" id="GO:0016887">
    <property type="term" value="F:ATP hydrolysis activity"/>
    <property type="evidence" value="ECO:0007669"/>
    <property type="project" value="InterPro"/>
</dbReference>
<dbReference type="PANTHER" id="PTHR35894:SF1">
    <property type="entry name" value="PHOSPHORIBULOKINASE _ URIDINE KINASE FAMILY"/>
    <property type="match status" value="1"/>
</dbReference>
<dbReference type="Pfam" id="PF13401">
    <property type="entry name" value="AAA_22"/>
    <property type="match status" value="1"/>
</dbReference>
<dbReference type="Gene3D" id="3.90.70.10">
    <property type="entry name" value="Cysteine proteinases"/>
    <property type="match status" value="1"/>
</dbReference>
<dbReference type="Proteomes" id="UP000295106">
    <property type="component" value="Unassembled WGS sequence"/>
</dbReference>
<dbReference type="OrthoDB" id="9783370at2"/>
<dbReference type="InterPro" id="IPR052026">
    <property type="entry name" value="ExeA_AAA_ATPase_DNA-bind"/>
</dbReference>
<sequence length="553" mass="58098">MNVESFFGLAREPFSIAPDPRFLFPSEQHREALELLNYGLARGASFVLLTGEIGAGKTTVWRTFLEQLPSNVDVASVVNPRLGVDALIARVFEDLRVELPPADGPVDMIDALHGHLLLAHAQGRRTLIVIDEAQALSHEVLEQLRLLTNLDSSGRKLQVLLIGQPELREMLTRPDLEPLAQRIVVRFHLGALSETQTAAYIEHRLAVAGYEGTMPFDGESLGLVQRFSGGVPRRINVLCDRALAVAAQTGTRRIGREILERAAHDVAGPPVLPASRAASSPAAAPAPAPAGGTATMWAFGAGVAAALAGGLLLAPAWRDTAPVARPAVAAAPAPASAPAAPVAVAAASEASAPEAAASAEAAAEPPLAAAISAEAWFTPLAADEALAWRALARLWGAAPAAGEPCAALAASGLSCWSGRVGLATLRQLDRPGLLRLVDERGRSAQVMLVGLGEDTATLQLGEQRERVPLLALARWWRGDFATLWKPPAATDTLARRLHALDGEAAEDSDAASIARRVSNFQRARGLTVDGIAGPQTQMLLARAERGGEPRLGD</sequence>
<protein>
    <submittedName>
        <fullName evidence="2">General secretion pathway protein A</fullName>
    </submittedName>
</protein>
<proteinExistence type="predicted"/>
<dbReference type="InterPro" id="IPR036366">
    <property type="entry name" value="PGBDSf"/>
</dbReference>
<accession>A0A4R2M4U4</accession>
<dbReference type="AlphaFoldDB" id="A0A4R2M4U4"/>
<evidence type="ECO:0000313" key="2">
    <source>
        <dbReference type="EMBL" id="TCP01180.1"/>
    </source>
</evidence>
<dbReference type="SUPFAM" id="SSF47090">
    <property type="entry name" value="PGBD-like"/>
    <property type="match status" value="1"/>
</dbReference>
<dbReference type="InterPro" id="IPR049945">
    <property type="entry name" value="AAA_22"/>
</dbReference>
<comment type="caution">
    <text evidence="2">The sequence shown here is derived from an EMBL/GenBank/DDBJ whole genome shotgun (WGS) entry which is preliminary data.</text>
</comment>
<evidence type="ECO:0000313" key="3">
    <source>
        <dbReference type="Proteomes" id="UP000295106"/>
    </source>
</evidence>
<dbReference type="InterPro" id="IPR036365">
    <property type="entry name" value="PGBD-like_sf"/>
</dbReference>
<dbReference type="InterPro" id="IPR002477">
    <property type="entry name" value="Peptidoglycan-bd-like"/>
</dbReference>
<dbReference type="GeneID" id="99686602"/>
<feature type="domain" description="AAA+ ATPase" evidence="1">
    <location>
        <begin position="43"/>
        <end position="189"/>
    </location>
</feature>
<dbReference type="InterPro" id="IPR027417">
    <property type="entry name" value="P-loop_NTPase"/>
</dbReference>
<organism evidence="2 3">
    <name type="scientific">Rubrivivax gelatinosus</name>
    <name type="common">Rhodocyclus gelatinosus</name>
    <name type="synonym">Rhodopseudomonas gelatinosa</name>
    <dbReference type="NCBI Taxonomy" id="28068"/>
    <lineage>
        <taxon>Bacteria</taxon>
        <taxon>Pseudomonadati</taxon>
        <taxon>Pseudomonadota</taxon>
        <taxon>Betaproteobacteria</taxon>
        <taxon>Burkholderiales</taxon>
        <taxon>Sphaerotilaceae</taxon>
        <taxon>Rubrivivax</taxon>
    </lineage>
</organism>
<dbReference type="Gene3D" id="1.10.101.10">
    <property type="entry name" value="PGBD-like superfamily/PGBD"/>
    <property type="match status" value="1"/>
</dbReference>
<dbReference type="EMBL" id="SLXD01000010">
    <property type="protein sequence ID" value="TCP01180.1"/>
    <property type="molecule type" value="Genomic_DNA"/>
</dbReference>
<dbReference type="SUPFAM" id="SSF52540">
    <property type="entry name" value="P-loop containing nucleoside triphosphate hydrolases"/>
    <property type="match status" value="1"/>
</dbReference>
<evidence type="ECO:0000259" key="1">
    <source>
        <dbReference type="SMART" id="SM00382"/>
    </source>
</evidence>
<reference evidence="2 3" key="1">
    <citation type="submission" date="2019-03" db="EMBL/GenBank/DDBJ databases">
        <title>Genomic Encyclopedia of Type Strains, Phase IV (KMG-IV): sequencing the most valuable type-strain genomes for metagenomic binning, comparative biology and taxonomic classification.</title>
        <authorList>
            <person name="Goeker M."/>
        </authorList>
    </citation>
    <scope>NUCLEOTIDE SEQUENCE [LARGE SCALE GENOMIC DNA]</scope>
    <source>
        <strain evidence="2 3">DSM 1709</strain>
    </source>
</reference>
<dbReference type="InterPro" id="IPR003593">
    <property type="entry name" value="AAA+_ATPase"/>
</dbReference>
<dbReference type="SMART" id="SM00382">
    <property type="entry name" value="AAA"/>
    <property type="match status" value="1"/>
</dbReference>
<dbReference type="Pfam" id="PF01471">
    <property type="entry name" value="PG_binding_1"/>
    <property type="match status" value="1"/>
</dbReference>
<name>A0A4R2M4U4_RUBGE</name>
<dbReference type="RefSeq" id="WP_132648299.1">
    <property type="nucleotide sequence ID" value="NZ_CP181386.1"/>
</dbReference>